<keyword evidence="3 6" id="KW-1133">Transmembrane helix</keyword>
<dbReference type="CDD" id="cd02440">
    <property type="entry name" value="AdoMet_MTases"/>
    <property type="match status" value="1"/>
</dbReference>
<protein>
    <submittedName>
        <fullName evidence="7">Protein-l-isoaspartate o-methyltransferase</fullName>
    </submittedName>
</protein>
<evidence type="ECO:0000256" key="4">
    <source>
        <dbReference type="ARBA" id="ARBA00023136"/>
    </source>
</evidence>
<feature type="compositionally biased region" description="Low complexity" evidence="5">
    <location>
        <begin position="26"/>
        <end position="35"/>
    </location>
</feature>
<keyword evidence="7" id="KW-0808">Transferase</keyword>
<evidence type="ECO:0000313" key="7">
    <source>
        <dbReference type="EMBL" id="RFN47427.1"/>
    </source>
</evidence>
<evidence type="ECO:0000256" key="5">
    <source>
        <dbReference type="SAM" id="MobiDB-lite"/>
    </source>
</evidence>
<dbReference type="GO" id="GO:0030001">
    <property type="term" value="P:metal ion transport"/>
    <property type="evidence" value="ECO:0007669"/>
    <property type="project" value="InterPro"/>
</dbReference>
<feature type="non-terminal residue" evidence="7">
    <location>
        <position position="1"/>
    </location>
</feature>
<dbReference type="GO" id="GO:0008168">
    <property type="term" value="F:methyltransferase activity"/>
    <property type="evidence" value="ECO:0007669"/>
    <property type="project" value="UniProtKB-KW"/>
</dbReference>
<dbReference type="InterPro" id="IPR029063">
    <property type="entry name" value="SAM-dependent_MTases_sf"/>
</dbReference>
<dbReference type="Gene3D" id="3.40.50.150">
    <property type="entry name" value="Vaccinia Virus protein VP39"/>
    <property type="match status" value="1"/>
</dbReference>
<dbReference type="SUPFAM" id="SSF53335">
    <property type="entry name" value="S-adenosyl-L-methionine-dependent methyltransferases"/>
    <property type="match status" value="1"/>
</dbReference>
<feature type="region of interest" description="Disordered" evidence="5">
    <location>
        <begin position="1"/>
        <end position="89"/>
    </location>
</feature>
<dbReference type="CDD" id="cd22212">
    <property type="entry name" value="NDFIP-like"/>
    <property type="match status" value="1"/>
</dbReference>
<keyword evidence="4 6" id="KW-0472">Membrane</keyword>
<gene>
    <name evidence="7" type="ORF">FIE12Z_8289</name>
</gene>
<dbReference type="GO" id="GO:0006511">
    <property type="term" value="P:ubiquitin-dependent protein catabolic process"/>
    <property type="evidence" value="ECO:0007669"/>
    <property type="project" value="TreeGrafter"/>
</dbReference>
<feature type="transmembrane region" description="Helical" evidence="6">
    <location>
        <begin position="217"/>
        <end position="235"/>
    </location>
</feature>
<feature type="compositionally biased region" description="Basic and acidic residues" evidence="5">
    <location>
        <begin position="68"/>
        <end position="81"/>
    </location>
</feature>
<dbReference type="InterPro" id="IPR019325">
    <property type="entry name" value="NEDD4/Bsd2"/>
</dbReference>
<accession>A0A395MHQ3</accession>
<keyword evidence="8" id="KW-1185">Reference proteome</keyword>
<dbReference type="PANTHER" id="PTHR13396">
    <property type="entry name" value="NEDD4 FAMILY INTERACTING PROTEIN 1/2"/>
    <property type="match status" value="1"/>
</dbReference>
<dbReference type="STRING" id="2594813.A0A395MHQ3"/>
<dbReference type="AlphaFoldDB" id="A0A395MHQ3"/>
<evidence type="ECO:0000256" key="6">
    <source>
        <dbReference type="SAM" id="Phobius"/>
    </source>
</evidence>
<comment type="subcellular location">
    <subcellularLocation>
        <location evidence="1">Membrane</location>
        <topology evidence="1">Multi-pass membrane protein</topology>
    </subcellularLocation>
</comment>
<dbReference type="GO" id="GO:0031398">
    <property type="term" value="P:positive regulation of protein ubiquitination"/>
    <property type="evidence" value="ECO:0007669"/>
    <property type="project" value="TreeGrafter"/>
</dbReference>
<evidence type="ECO:0000256" key="2">
    <source>
        <dbReference type="ARBA" id="ARBA00022692"/>
    </source>
</evidence>
<dbReference type="GO" id="GO:0005794">
    <property type="term" value="C:Golgi apparatus"/>
    <property type="evidence" value="ECO:0007669"/>
    <property type="project" value="TreeGrafter"/>
</dbReference>
<organism evidence="7 8">
    <name type="scientific">Fusarium flagelliforme</name>
    <dbReference type="NCBI Taxonomy" id="2675880"/>
    <lineage>
        <taxon>Eukaryota</taxon>
        <taxon>Fungi</taxon>
        <taxon>Dikarya</taxon>
        <taxon>Ascomycota</taxon>
        <taxon>Pezizomycotina</taxon>
        <taxon>Sordariomycetes</taxon>
        <taxon>Hypocreomycetidae</taxon>
        <taxon>Hypocreales</taxon>
        <taxon>Nectriaceae</taxon>
        <taxon>Fusarium</taxon>
        <taxon>Fusarium incarnatum-equiseti species complex</taxon>
    </lineage>
</organism>
<name>A0A395MHQ3_9HYPO</name>
<dbReference type="GO" id="GO:0032259">
    <property type="term" value="P:methylation"/>
    <property type="evidence" value="ECO:0007669"/>
    <property type="project" value="UniProtKB-KW"/>
</dbReference>
<dbReference type="GO" id="GO:0048471">
    <property type="term" value="C:perinuclear region of cytoplasm"/>
    <property type="evidence" value="ECO:0007669"/>
    <property type="project" value="TreeGrafter"/>
</dbReference>
<dbReference type="GO" id="GO:0007034">
    <property type="term" value="P:vacuolar transport"/>
    <property type="evidence" value="ECO:0007669"/>
    <property type="project" value="InterPro"/>
</dbReference>
<dbReference type="GO" id="GO:0016020">
    <property type="term" value="C:membrane"/>
    <property type="evidence" value="ECO:0007669"/>
    <property type="project" value="UniProtKB-SubCell"/>
</dbReference>
<keyword evidence="2 6" id="KW-0812">Transmembrane</keyword>
<evidence type="ECO:0000256" key="3">
    <source>
        <dbReference type="ARBA" id="ARBA00022989"/>
    </source>
</evidence>
<comment type="caution">
    <text evidence="7">The sequence shown here is derived from an EMBL/GenBank/DDBJ whole genome shotgun (WGS) entry which is preliminary data.</text>
</comment>
<feature type="transmembrane region" description="Helical" evidence="6">
    <location>
        <begin position="125"/>
        <end position="146"/>
    </location>
</feature>
<keyword evidence="7" id="KW-0489">Methyltransferase</keyword>
<dbReference type="PANTHER" id="PTHR13396:SF5">
    <property type="entry name" value="NEDD4 FAMILY INTERACTING PROTEIN"/>
    <property type="match status" value="1"/>
</dbReference>
<dbReference type="EMBL" id="PXXK01000253">
    <property type="protein sequence ID" value="RFN47427.1"/>
    <property type="molecule type" value="Genomic_DNA"/>
</dbReference>
<evidence type="ECO:0000313" key="8">
    <source>
        <dbReference type="Proteomes" id="UP000265631"/>
    </source>
</evidence>
<sequence>DDDDSDDEVDDRRRLMRQNSTPSFDNANATQTPAQPAAPAPVPSASRSTRVVGGGSGSDGVFANLSARPERGNSDPEKDELPPSYEQAAADAAPPYWETTILAPGMGGPDEVYIDGMPVGSFFSFVWNGMISTSFQLVGFLLTYLLHSTHAAKNGSRAGLGITLIQYGFYMKGVSEDEPPAMSGPDGYAAPPDPNSHNFKQGDVTDEDLGTISGGEWLGYVLMVVGWFLLIKSVAEFLRARRHEQLVLQSPDRGLGVPIIAEGESSARQRRLLNINMAWTCSGDTNSALIENMWKNGLITDARVKEAFLKVQPPSFVSRYMLTVQVDRAHYAPAAPYEDSPQPIGHAATISAPHMHASAIEHVLSYLLPSSTSPSPRILDIGSGSGYLTHVMAELVGEKGLVVGLEHIRQLKELGENNMAKSEQGRRFLESGKVRFRFGDGRKGWVEEPREGEQHEGQGWDVIHVGASAVEIHPELIEQLKAPGCMFIPVDDDKMGYNQHVWRIEKDGNGEVTKKQLFGVRYVPLTEAPK</sequence>
<dbReference type="GO" id="GO:0005783">
    <property type="term" value="C:endoplasmic reticulum"/>
    <property type="evidence" value="ECO:0007669"/>
    <property type="project" value="TreeGrafter"/>
</dbReference>
<dbReference type="Pfam" id="PF10176">
    <property type="entry name" value="NEDD4_Bsd2"/>
    <property type="match status" value="1"/>
</dbReference>
<dbReference type="Proteomes" id="UP000265631">
    <property type="component" value="Unassembled WGS sequence"/>
</dbReference>
<proteinExistence type="predicted"/>
<dbReference type="Pfam" id="PF01135">
    <property type="entry name" value="PCMT"/>
    <property type="match status" value="1"/>
</dbReference>
<evidence type="ECO:0000256" key="1">
    <source>
        <dbReference type="ARBA" id="ARBA00004141"/>
    </source>
</evidence>
<reference evidence="7 8" key="1">
    <citation type="journal article" date="2018" name="PLoS Pathog.">
        <title>Evolution of structural diversity of trichothecenes, a family of toxins produced by plant pathogenic and entomopathogenic fungi.</title>
        <authorList>
            <person name="Proctor R.H."/>
            <person name="McCormick S.P."/>
            <person name="Kim H.S."/>
            <person name="Cardoza R.E."/>
            <person name="Stanley A.M."/>
            <person name="Lindo L."/>
            <person name="Kelly A."/>
            <person name="Brown D.W."/>
            <person name="Lee T."/>
            <person name="Vaughan M.M."/>
            <person name="Alexander N.J."/>
            <person name="Busman M."/>
            <person name="Gutierrez S."/>
        </authorList>
    </citation>
    <scope>NUCLEOTIDE SEQUENCE [LARGE SCALE GENOMIC DNA]</scope>
    <source>
        <strain evidence="7 8">NRRL 13405</strain>
    </source>
</reference>